<evidence type="ECO:0000256" key="1">
    <source>
        <dbReference type="SAM" id="MobiDB-lite"/>
    </source>
</evidence>
<reference evidence="5 6" key="1">
    <citation type="submission" date="2019-04" db="EMBL/GenBank/DDBJ databases">
        <title>Cohnella sp. nov. isolated from preserved vegetables.</title>
        <authorList>
            <person name="Lin S.-Y."/>
            <person name="Hung M.-H."/>
            <person name="Young C.-C."/>
        </authorList>
    </citation>
    <scope>NUCLEOTIDE SEQUENCE [LARGE SCALE GENOMIC DNA]</scope>
    <source>
        <strain evidence="5 6">CC-MHH1044</strain>
    </source>
</reference>
<dbReference type="InterPro" id="IPR013783">
    <property type="entry name" value="Ig-like_fold"/>
</dbReference>
<keyword evidence="6" id="KW-1185">Reference proteome</keyword>
<dbReference type="InterPro" id="IPR001322">
    <property type="entry name" value="Lamin_tail_dom"/>
</dbReference>
<dbReference type="InterPro" id="IPR052956">
    <property type="entry name" value="Mesenchyme-surface_protein"/>
</dbReference>
<dbReference type="PROSITE" id="PS51841">
    <property type="entry name" value="LTD"/>
    <property type="match status" value="1"/>
</dbReference>
<dbReference type="Proteomes" id="UP000310636">
    <property type="component" value="Unassembled WGS sequence"/>
</dbReference>
<dbReference type="InterPro" id="IPR055188">
    <property type="entry name" value="Choice_anch_I"/>
</dbReference>
<dbReference type="SUPFAM" id="SSF75011">
    <property type="entry name" value="3-carboxy-cis,cis-mucoante lactonizing enzyme"/>
    <property type="match status" value="1"/>
</dbReference>
<dbReference type="InterPro" id="IPR003343">
    <property type="entry name" value="Big_2"/>
</dbReference>
<accession>A0A4V3WFU3</accession>
<feature type="signal peptide" evidence="2">
    <location>
        <begin position="1"/>
        <end position="31"/>
    </location>
</feature>
<feature type="chain" id="PRO_5038334111" evidence="2">
    <location>
        <begin position="32"/>
        <end position="1189"/>
    </location>
</feature>
<dbReference type="Pfam" id="PF22494">
    <property type="entry name" value="choice_anch_I"/>
    <property type="match status" value="1"/>
</dbReference>
<dbReference type="PANTHER" id="PTHR46928:SF1">
    <property type="entry name" value="MESENCHYME-SPECIFIC CELL SURFACE GLYCOPROTEIN"/>
    <property type="match status" value="1"/>
</dbReference>
<dbReference type="PROSITE" id="PS51272">
    <property type="entry name" value="SLH"/>
    <property type="match status" value="3"/>
</dbReference>
<evidence type="ECO:0000313" key="5">
    <source>
        <dbReference type="EMBL" id="THF81678.1"/>
    </source>
</evidence>
<keyword evidence="2" id="KW-0732">Signal</keyword>
<dbReference type="Gene3D" id="2.60.40.10">
    <property type="entry name" value="Immunoglobulins"/>
    <property type="match status" value="1"/>
</dbReference>
<feature type="compositionally biased region" description="Acidic residues" evidence="1">
    <location>
        <begin position="977"/>
        <end position="987"/>
    </location>
</feature>
<evidence type="ECO:0000259" key="3">
    <source>
        <dbReference type="PROSITE" id="PS51272"/>
    </source>
</evidence>
<organism evidence="5 6">
    <name type="scientific">Cohnella fermenti</name>
    <dbReference type="NCBI Taxonomy" id="2565925"/>
    <lineage>
        <taxon>Bacteria</taxon>
        <taxon>Bacillati</taxon>
        <taxon>Bacillota</taxon>
        <taxon>Bacilli</taxon>
        <taxon>Bacillales</taxon>
        <taxon>Paenibacillaceae</taxon>
        <taxon>Cohnella</taxon>
    </lineage>
</organism>
<dbReference type="InterPro" id="IPR008964">
    <property type="entry name" value="Invasin/intimin_cell_adhesion"/>
</dbReference>
<feature type="region of interest" description="Disordered" evidence="1">
    <location>
        <begin position="965"/>
        <end position="1012"/>
    </location>
</feature>
<dbReference type="Gene3D" id="2.60.40.1080">
    <property type="match status" value="1"/>
</dbReference>
<dbReference type="InterPro" id="IPR001119">
    <property type="entry name" value="SLH_dom"/>
</dbReference>
<dbReference type="Pfam" id="PF00932">
    <property type="entry name" value="LTD"/>
    <property type="match status" value="1"/>
</dbReference>
<feature type="compositionally biased region" description="Basic and acidic residues" evidence="1">
    <location>
        <begin position="229"/>
        <end position="245"/>
    </location>
</feature>
<feature type="domain" description="SLH" evidence="3">
    <location>
        <begin position="1073"/>
        <end position="1132"/>
    </location>
</feature>
<dbReference type="SUPFAM" id="SSF49373">
    <property type="entry name" value="Invasin/intimin cell-adhesion fragments"/>
    <property type="match status" value="1"/>
</dbReference>
<dbReference type="Pfam" id="PF02368">
    <property type="entry name" value="Big_2"/>
    <property type="match status" value="1"/>
</dbReference>
<dbReference type="InterPro" id="IPR036415">
    <property type="entry name" value="Lamin_tail_dom_sf"/>
</dbReference>
<dbReference type="EMBL" id="SSOB01000008">
    <property type="protein sequence ID" value="THF81678.1"/>
    <property type="molecule type" value="Genomic_DNA"/>
</dbReference>
<sequence length="1189" mass="125300">MMGVICLLNRSLSKIISATLAAQLSIGALLAAVPAANAAPAVVPGTPYISSGTYDVTVPHIVIQQVYGAGLSSATDAYASHGFIELFNPTDSDVSLDGWSLQYADRSGKTGPTGNWEQLNLSGTIKAKSSYLVRAKATGTTGAKVDLSDKGDLDWDRYINNKGLKVVLMSNDDGLSNDLKNPFAADPLPEGYVDMLGTGSNDSGSDIDGYETDYPTGDSAGTSKKKSLRRIDFQDTDNNKNDFRQVDYSSITDSAYEANRPHDSEEGAWADLPDPLNFETTSLPAAYANQPYTASIGAAGGVAPYTFSATGLPEGLSLSTEGAVYGTPTAVALGLPITFTVTDSATPTANVKSVTLSLNVDTYRPTVTDTLSINKIADYSVGATSADGGVAEIVKFNKDNGKFYLVNGSATPPSLDIVSLGQADGTLDKEKSVLVAELAEQTEGFAFGDLTSVDVNTTTKRIYAAVQEEDSLKQGLILELDYDGNLLRSFQAGVQPDMVKSTKDGRYVLSADEGEPRDGINDPAGSVTIVDTTTGTSVQVYFDDEEAIADDVHIRGSVDEDGIIRSKGSKADAYLDFEPEYITLSSDNGTAYVSLQENNAIATIDIGAKQVVSVKSLGYKDFSEAANALDVQSDSSILLENVPFKGTYMPDGIASYSVNGVTYLLTANEGDATEWPEEDPIRANIAKLGDIKASLDPDSEAYAFVNGTTKYDGVEVLTDRGNDSIYMLGGRSFSIWNADTLEQVYDSGSDFEVITSQRLPEYFNASNSKIKMDDRSTKKGPEPEDIKTGVVGNHIFAFVGLERVGGIMTYDITNPTAPTFVNYTNSRVFADEQNKVNLDTFTGPEGLEFIPAEESPTGRALLLVAFEVGGKVGVYELETTKVELSRKTLSLTASGSGATLTAAVTPVGGSEASVTWSSSNTAVATITENGVVSPLSAGTAVIRAVSADGYGSAEAVVTVAAAPVVTPSTPTNPTTTEPDDESGEETDGSTTNPTSPTSPTNPTNPGTNAPSFVDVSTGHWASEVIAKLASKGIMQGMPDGSFQPNKRMTRAEYMAVLARLLGLDTSSASANVFKDVPSGKWYSSYINVLAEQGIAGGFADGTFHPDQDLTREEAFVLLYRAMKDKLGSASGGSSLDSFKDNANVSSWAREAVSALVQAGVLQGGTDGKLNPKLTITRAEIAKIVASFLD</sequence>
<dbReference type="AlphaFoldDB" id="A0A4V3WFU3"/>
<dbReference type="OrthoDB" id="9801679at2"/>
<dbReference type="PANTHER" id="PTHR46928">
    <property type="entry name" value="MESENCHYME-SPECIFIC CELL SURFACE GLYCOPROTEIN"/>
    <property type="match status" value="1"/>
</dbReference>
<name>A0A4V3WFU3_9BACL</name>
<protein>
    <submittedName>
        <fullName evidence="5">Uncharacterized protein</fullName>
    </submittedName>
</protein>
<gene>
    <name evidence="5" type="ORF">E6C55_08085</name>
</gene>
<dbReference type="SMART" id="SM00635">
    <property type="entry name" value="BID_2"/>
    <property type="match status" value="1"/>
</dbReference>
<evidence type="ECO:0000259" key="4">
    <source>
        <dbReference type="PROSITE" id="PS51841"/>
    </source>
</evidence>
<evidence type="ECO:0000256" key="2">
    <source>
        <dbReference type="SAM" id="SignalP"/>
    </source>
</evidence>
<dbReference type="SUPFAM" id="SSF74853">
    <property type="entry name" value="Lamin A/C globular tail domain"/>
    <property type="match status" value="1"/>
</dbReference>
<dbReference type="Pfam" id="PF00395">
    <property type="entry name" value="SLH"/>
    <property type="match status" value="3"/>
</dbReference>
<feature type="domain" description="LTD" evidence="4">
    <location>
        <begin position="52"/>
        <end position="216"/>
    </location>
</feature>
<dbReference type="NCBIfam" id="NF038117">
    <property type="entry name" value="choice_anch_I"/>
    <property type="match status" value="1"/>
</dbReference>
<feature type="domain" description="SLH" evidence="3">
    <location>
        <begin position="1135"/>
        <end position="1189"/>
    </location>
</feature>
<feature type="compositionally biased region" description="Low complexity" evidence="1">
    <location>
        <begin position="965"/>
        <end position="976"/>
    </location>
</feature>
<feature type="compositionally biased region" description="Low complexity" evidence="1">
    <location>
        <begin position="989"/>
        <end position="1011"/>
    </location>
</feature>
<feature type="domain" description="SLH" evidence="3">
    <location>
        <begin position="1008"/>
        <end position="1071"/>
    </location>
</feature>
<comment type="caution">
    <text evidence="5">The sequence shown here is derived from an EMBL/GenBank/DDBJ whole genome shotgun (WGS) entry which is preliminary data.</text>
</comment>
<proteinExistence type="predicted"/>
<feature type="region of interest" description="Disordered" evidence="1">
    <location>
        <begin position="196"/>
        <end position="246"/>
    </location>
</feature>
<evidence type="ECO:0000313" key="6">
    <source>
        <dbReference type="Proteomes" id="UP000310636"/>
    </source>
</evidence>